<organism evidence="8 9">
    <name type="scientific">Elsinoe australis</name>
    <dbReference type="NCBI Taxonomy" id="40998"/>
    <lineage>
        <taxon>Eukaryota</taxon>
        <taxon>Fungi</taxon>
        <taxon>Dikarya</taxon>
        <taxon>Ascomycota</taxon>
        <taxon>Pezizomycotina</taxon>
        <taxon>Dothideomycetes</taxon>
        <taxon>Dothideomycetidae</taxon>
        <taxon>Myriangiales</taxon>
        <taxon>Elsinoaceae</taxon>
        <taxon>Elsinoe</taxon>
    </lineage>
</organism>
<feature type="domain" description="Origin recognition complex subunit 3 N-terminal" evidence="6">
    <location>
        <begin position="9"/>
        <end position="319"/>
    </location>
</feature>
<evidence type="ECO:0000259" key="7">
    <source>
        <dbReference type="Pfam" id="PF18137"/>
    </source>
</evidence>
<name>A0A2P8AJS2_9PEZI</name>
<comment type="caution">
    <text evidence="8">The sequence shown here is derived from an EMBL/GenBank/DDBJ whole genome shotgun (WGS) entry which is preliminary data.</text>
</comment>
<evidence type="ECO:0008006" key="10">
    <source>
        <dbReference type="Google" id="ProtNLM"/>
    </source>
</evidence>
<dbReference type="Pfam" id="PF07034">
    <property type="entry name" value="ORC3_N"/>
    <property type="match status" value="1"/>
</dbReference>
<dbReference type="InterPro" id="IPR020795">
    <property type="entry name" value="ORC3"/>
</dbReference>
<dbReference type="InterPro" id="IPR045667">
    <property type="entry name" value="ORC3_N"/>
</dbReference>
<dbReference type="AlphaFoldDB" id="A0A2P8AJS2"/>
<dbReference type="Proteomes" id="UP000243723">
    <property type="component" value="Unassembled WGS sequence"/>
</dbReference>
<reference evidence="8 9" key="1">
    <citation type="submission" date="2017-05" db="EMBL/GenBank/DDBJ databases">
        <title>Draft genome sequence of Elsinoe australis.</title>
        <authorList>
            <person name="Cheng Q."/>
        </authorList>
    </citation>
    <scope>NUCLEOTIDE SEQUENCE [LARGE SCALE GENOMIC DNA]</scope>
    <source>
        <strain evidence="8 9">NL1</strain>
    </source>
</reference>
<dbReference type="GO" id="GO:0005664">
    <property type="term" value="C:nuclear origin of replication recognition complex"/>
    <property type="evidence" value="ECO:0007669"/>
    <property type="project" value="InterPro"/>
</dbReference>
<keyword evidence="5" id="KW-0539">Nucleus</keyword>
<protein>
    <recommendedName>
        <fullName evidence="10">Origin recognition complex subunit 3</fullName>
    </recommendedName>
</protein>
<dbReference type="GO" id="GO:0006270">
    <property type="term" value="P:DNA replication initiation"/>
    <property type="evidence" value="ECO:0007669"/>
    <property type="project" value="TreeGrafter"/>
</dbReference>
<dbReference type="InterPro" id="IPR040855">
    <property type="entry name" value="ORC_WH_C"/>
</dbReference>
<evidence type="ECO:0000256" key="5">
    <source>
        <dbReference type="ARBA" id="ARBA00023242"/>
    </source>
</evidence>
<proteinExistence type="inferred from homology"/>
<evidence type="ECO:0000256" key="1">
    <source>
        <dbReference type="ARBA" id="ARBA00004123"/>
    </source>
</evidence>
<evidence type="ECO:0000256" key="3">
    <source>
        <dbReference type="ARBA" id="ARBA00022705"/>
    </source>
</evidence>
<sequence>MPEPGLDYETCYIYKPDRERVNDSRPTKRRKIGEAKGLHGSWPRRRALYEELWSDHESKLQGALNELNDQTVSDVSDFITDAQVQGDDPKIDSAILVTGPSLGSQGVLTSRIHQAVRKHTRSCFIPFNSGEATNLKAVLKRVNAVATSAEQLDEDEDGEEQVSSGKRGGKLLNYDLRISQQAVEDQGLAKVVIAFQDCEAFDGTLLSDVIELFSCWKDRIPFVLLFGVATSIETLQTKLSRRAIRCLRARRFDATNAEATLENVFADVYFPQTKLWFGFGFSQAVLTRQRDFLANPQTVIDSVHYGYMTHFYANALSLFLDHRITRENVPSDHFEAARNLPSFMLFAQSLLDQGKPMAAELRDLLVSDDSLFERIRQDVAEGQQVIWEIVSAARLFYVLSSRLDGIEQLPESDVILQAMSGSLHDSSRQKNFFMLLKRASSTTSQRLLDDLPTLNDDTFATKIAELRQGLTALLQEQESDAGPLRSEVDIQNSTLRTTVISKKISLSKAKTTLTKADAAYSEILNEFINSLQGYFSQKLIDPKTLPFNEIFLFDLKSPHRQTFTPRPRHAIERAFSSPHDYLNCECCAPKAGNEDEETTLASSQPPTAILYQLYLESGLMVNAADLRSAFAAILGDKVGDEDVLNALFQRSLAELSYLGLAKGTKKKADHLLKMAWKGL</sequence>
<keyword evidence="4" id="KW-0238">DNA-binding</keyword>
<dbReference type="GO" id="GO:0005656">
    <property type="term" value="C:nuclear pre-replicative complex"/>
    <property type="evidence" value="ECO:0007669"/>
    <property type="project" value="TreeGrafter"/>
</dbReference>
<dbReference type="PANTHER" id="PTHR12748:SF0">
    <property type="entry name" value="ORIGIN RECOGNITION COMPLEX SUBUNIT 3"/>
    <property type="match status" value="1"/>
</dbReference>
<keyword evidence="3" id="KW-0235">DNA replication</keyword>
<comment type="subcellular location">
    <subcellularLocation>
        <location evidence="1">Nucleus</location>
    </subcellularLocation>
</comment>
<dbReference type="EMBL" id="NHZQ01000003">
    <property type="protein sequence ID" value="PSK60689.1"/>
    <property type="molecule type" value="Genomic_DNA"/>
</dbReference>
<dbReference type="PANTHER" id="PTHR12748">
    <property type="entry name" value="ORIGIN RECOGNITION COMPLEX SUBUNIT 3"/>
    <property type="match status" value="1"/>
</dbReference>
<evidence type="ECO:0000259" key="6">
    <source>
        <dbReference type="Pfam" id="PF07034"/>
    </source>
</evidence>
<dbReference type="GO" id="GO:0003688">
    <property type="term" value="F:DNA replication origin binding"/>
    <property type="evidence" value="ECO:0007669"/>
    <property type="project" value="TreeGrafter"/>
</dbReference>
<feature type="domain" description="Origin recognition complex subunit 3 winged helix C-terminal" evidence="7">
    <location>
        <begin position="640"/>
        <end position="676"/>
    </location>
</feature>
<dbReference type="CDD" id="cd20704">
    <property type="entry name" value="Orc3"/>
    <property type="match status" value="1"/>
</dbReference>
<keyword evidence="9" id="KW-1185">Reference proteome</keyword>
<gene>
    <name evidence="8" type="ORF">B9Z65_839</name>
</gene>
<feature type="domain" description="Origin recognition complex subunit 3 winged helix C-terminal" evidence="7">
    <location>
        <begin position="568"/>
        <end position="637"/>
    </location>
</feature>
<dbReference type="STRING" id="40998.A0A2P8AJS2"/>
<evidence type="ECO:0000256" key="4">
    <source>
        <dbReference type="ARBA" id="ARBA00023125"/>
    </source>
</evidence>
<accession>A0A2P8AJS2</accession>
<dbReference type="OrthoDB" id="10265211at2759"/>
<evidence type="ECO:0000313" key="8">
    <source>
        <dbReference type="EMBL" id="PSK60689.1"/>
    </source>
</evidence>
<dbReference type="Pfam" id="PF18137">
    <property type="entry name" value="WHD_ORC"/>
    <property type="match status" value="2"/>
</dbReference>
<dbReference type="GO" id="GO:0031261">
    <property type="term" value="C:DNA replication preinitiation complex"/>
    <property type="evidence" value="ECO:0007669"/>
    <property type="project" value="TreeGrafter"/>
</dbReference>
<evidence type="ECO:0000313" key="9">
    <source>
        <dbReference type="Proteomes" id="UP000243723"/>
    </source>
</evidence>
<evidence type="ECO:0000256" key="2">
    <source>
        <dbReference type="ARBA" id="ARBA00010977"/>
    </source>
</evidence>
<comment type="similarity">
    <text evidence="2">Belongs to the ORC3 family.</text>
</comment>